<dbReference type="SMART" id="SM00382">
    <property type="entry name" value="AAA"/>
    <property type="match status" value="1"/>
</dbReference>
<accession>U7DB81</accession>
<dbReference type="Pfam" id="PF00005">
    <property type="entry name" value="ABC_tran"/>
    <property type="match status" value="1"/>
</dbReference>
<evidence type="ECO:0000313" key="6">
    <source>
        <dbReference type="EMBL" id="ERP31680.1"/>
    </source>
</evidence>
<dbReference type="Gene3D" id="3.40.50.300">
    <property type="entry name" value="P-loop containing nucleotide triphosphate hydrolases"/>
    <property type="match status" value="1"/>
</dbReference>
<evidence type="ECO:0000256" key="2">
    <source>
        <dbReference type="ARBA" id="ARBA00022448"/>
    </source>
</evidence>
<dbReference type="EMBL" id="ASJR01000010">
    <property type="protein sequence ID" value="ERP31680.1"/>
    <property type="molecule type" value="Genomic_DNA"/>
</dbReference>
<proteinExistence type="inferred from homology"/>
<organism evidence="6 7">
    <name type="scientific">Chitinivibrio alkaliphilus ACht1</name>
    <dbReference type="NCBI Taxonomy" id="1313304"/>
    <lineage>
        <taxon>Bacteria</taxon>
        <taxon>Pseudomonadati</taxon>
        <taxon>Fibrobacterota</taxon>
        <taxon>Chitinivibrionia</taxon>
        <taxon>Chitinivibrionales</taxon>
        <taxon>Chitinivibrionaceae</taxon>
        <taxon>Chitinivibrio</taxon>
    </lineage>
</organism>
<dbReference type="GO" id="GO:0005524">
    <property type="term" value="F:ATP binding"/>
    <property type="evidence" value="ECO:0007669"/>
    <property type="project" value="UniProtKB-KW"/>
</dbReference>
<dbReference type="Proteomes" id="UP000017148">
    <property type="component" value="Unassembled WGS sequence"/>
</dbReference>
<dbReference type="PANTHER" id="PTHR43335">
    <property type="entry name" value="ABC TRANSPORTER, ATP-BINDING PROTEIN"/>
    <property type="match status" value="1"/>
</dbReference>
<dbReference type="InterPro" id="IPR003439">
    <property type="entry name" value="ABC_transporter-like_ATP-bd"/>
</dbReference>
<evidence type="ECO:0000256" key="3">
    <source>
        <dbReference type="ARBA" id="ARBA00022741"/>
    </source>
</evidence>
<keyword evidence="2" id="KW-0813">Transport</keyword>
<dbReference type="AlphaFoldDB" id="U7DB81"/>
<dbReference type="SUPFAM" id="SSF52540">
    <property type="entry name" value="P-loop containing nucleoside triphosphate hydrolases"/>
    <property type="match status" value="1"/>
</dbReference>
<dbReference type="PROSITE" id="PS50893">
    <property type="entry name" value="ABC_TRANSPORTER_2"/>
    <property type="match status" value="1"/>
</dbReference>
<dbReference type="STRING" id="1313304.CALK_1338"/>
<dbReference type="PANTHER" id="PTHR43335:SF4">
    <property type="entry name" value="ABC TRANSPORTER, ATP-BINDING PROTEIN"/>
    <property type="match status" value="1"/>
</dbReference>
<evidence type="ECO:0000259" key="5">
    <source>
        <dbReference type="PROSITE" id="PS50893"/>
    </source>
</evidence>
<evidence type="ECO:0000313" key="7">
    <source>
        <dbReference type="Proteomes" id="UP000017148"/>
    </source>
</evidence>
<dbReference type="InterPro" id="IPR003593">
    <property type="entry name" value="AAA+_ATPase"/>
</dbReference>
<dbReference type="OrthoDB" id="9801987at2"/>
<feature type="domain" description="ABC transporter" evidence="5">
    <location>
        <begin position="2"/>
        <end position="228"/>
    </location>
</feature>
<dbReference type="InterPro" id="IPR027417">
    <property type="entry name" value="P-loop_NTPase"/>
</dbReference>
<evidence type="ECO:0000256" key="4">
    <source>
        <dbReference type="ARBA" id="ARBA00022840"/>
    </source>
</evidence>
<comment type="similarity">
    <text evidence="1">Belongs to the ABC transporter superfamily.</text>
</comment>
<comment type="caution">
    <text evidence="6">The sequence shown here is derived from an EMBL/GenBank/DDBJ whole genome shotgun (WGS) entry which is preliminary data.</text>
</comment>
<keyword evidence="7" id="KW-1185">Reference proteome</keyword>
<gene>
    <name evidence="6" type="ORF">CALK_1338</name>
</gene>
<protein>
    <submittedName>
        <fullName evidence="6">ABC transporter ATP-binding protein</fullName>
    </submittedName>
</protein>
<dbReference type="CDD" id="cd03230">
    <property type="entry name" value="ABC_DR_subfamily_A"/>
    <property type="match status" value="1"/>
</dbReference>
<evidence type="ECO:0000256" key="1">
    <source>
        <dbReference type="ARBA" id="ARBA00005417"/>
    </source>
</evidence>
<name>U7DB81_9BACT</name>
<reference evidence="6 7" key="1">
    <citation type="journal article" date="2013" name="Environ. Microbiol.">
        <title>Genome analysis of Chitinivibrio alkaliphilus gen. nov., sp. nov., a novel extremely haloalkaliphilic anaerobic chitinolytic bacterium from the candidate phylum Termite Group 3.</title>
        <authorList>
            <person name="Sorokin D.Y."/>
            <person name="Gumerov V.M."/>
            <person name="Rakitin A.L."/>
            <person name="Beletsky A.V."/>
            <person name="Damste J.S."/>
            <person name="Muyzer G."/>
            <person name="Mardanov A.V."/>
            <person name="Ravin N.V."/>
        </authorList>
    </citation>
    <scope>NUCLEOTIDE SEQUENCE [LARGE SCALE GENOMIC DNA]</scope>
    <source>
        <strain evidence="6 7">ACht1</strain>
    </source>
</reference>
<dbReference type="GO" id="GO:0016887">
    <property type="term" value="F:ATP hydrolysis activity"/>
    <property type="evidence" value="ECO:0007669"/>
    <property type="project" value="InterPro"/>
</dbReference>
<keyword evidence="3" id="KW-0547">Nucleotide-binding</keyword>
<dbReference type="RefSeq" id="WP_022636803.1">
    <property type="nucleotide sequence ID" value="NZ_ASJR01000010.1"/>
</dbReference>
<sequence>MISIKNIDKSFGKTKQVLKNLSLHVETGEVCGLVGLNGAGKTTLIRLLTGILRPDHGEISLMGYRPGVPEVYRSVSVLLEHDGFNGNLSFAENLLFFARCRRMCRAETDLYAKEFWSDLWSRPEGVKQYSRGERSLCGLARTFLGNPSIIILDEPTVALDQQGQRRFHELVKKHRTQGATMVVSSHNQQDIRPHCSAIAHLTDGQVTKKRVETADTLYLSCSDPRGAQDILHRAGVSSFRRETGVVFSHEPPKKVADLVVALVEAGVAIYELRREDSFAELSHDL</sequence>
<dbReference type="eggNOG" id="COG1131">
    <property type="taxonomic scope" value="Bacteria"/>
</dbReference>
<keyword evidence="4 6" id="KW-0067">ATP-binding</keyword>